<keyword evidence="7" id="KW-1185">Reference proteome</keyword>
<dbReference type="AlphaFoldDB" id="A0A2T1HXZ7"/>
<keyword evidence="1" id="KW-0479">Metal-binding</keyword>
<dbReference type="PANTHER" id="PTHR42988:SF2">
    <property type="entry name" value="CYCLIC NUCLEOTIDE PHOSPHODIESTERASE CBUA0032-RELATED"/>
    <property type="match status" value="1"/>
</dbReference>
<dbReference type="Gene3D" id="3.30.750.180">
    <property type="entry name" value="GpdQ, beta-strand dimerisation domain"/>
    <property type="match status" value="1"/>
</dbReference>
<dbReference type="RefSeq" id="WP_106334952.1">
    <property type="nucleotide sequence ID" value="NZ_PVZS01000002.1"/>
</dbReference>
<dbReference type="InterPro" id="IPR050884">
    <property type="entry name" value="CNP_phosphodiesterase-III"/>
</dbReference>
<dbReference type="GO" id="GO:0004112">
    <property type="term" value="F:cyclic-nucleotide phosphodiesterase activity"/>
    <property type="evidence" value="ECO:0007669"/>
    <property type="project" value="InterPro"/>
</dbReference>
<evidence type="ECO:0000313" key="6">
    <source>
        <dbReference type="EMBL" id="PSC06573.1"/>
    </source>
</evidence>
<dbReference type="PANTHER" id="PTHR42988">
    <property type="entry name" value="PHOSPHOHYDROLASE"/>
    <property type="match status" value="1"/>
</dbReference>
<feature type="domain" description="Calcineurin-like phosphoesterase" evidence="5">
    <location>
        <begin position="2"/>
        <end position="198"/>
    </location>
</feature>
<dbReference type="SUPFAM" id="SSF56300">
    <property type="entry name" value="Metallo-dependent phosphatases"/>
    <property type="match status" value="1"/>
</dbReference>
<dbReference type="InterPro" id="IPR042283">
    <property type="entry name" value="GpdQ_catalytic"/>
</dbReference>
<comment type="similarity">
    <text evidence="4">Belongs to the cyclic nucleotide phosphodiesterase class-III family.</text>
</comment>
<name>A0A2T1HXZ7_9HYPH</name>
<dbReference type="CDD" id="cd07402">
    <property type="entry name" value="MPP_GpdQ"/>
    <property type="match status" value="1"/>
</dbReference>
<dbReference type="Gene3D" id="3.60.21.40">
    <property type="entry name" value="GpdQ, catalytic alpha/beta sandwich domain"/>
    <property type="match status" value="1"/>
</dbReference>
<dbReference type="OrthoDB" id="651281at2"/>
<evidence type="ECO:0000256" key="3">
    <source>
        <dbReference type="ARBA" id="ARBA00023004"/>
    </source>
</evidence>
<dbReference type="InterPro" id="IPR042281">
    <property type="entry name" value="GpdQ_beta-strand"/>
</dbReference>
<evidence type="ECO:0000256" key="1">
    <source>
        <dbReference type="ARBA" id="ARBA00022723"/>
    </source>
</evidence>
<sequence length="280" mass="30282">MIIAQLSDLHVRPHGRPAYGVVDTNAAAARAVDAILALEPRPDCVLVTGDLTQNGSAEEYAIVRAQLARLPAPAYVIPGNHDQREAFAAALAHDYPYLPRGSFLNYVAEDFPVRLIALDSVDQGEEGGLICAEREAWLADRLAEGRGRPTVIFMHHPPFLVGVPGMDAVPTRVSPGFVDLIARHPEVERIVCGHYHRPIQRRFAGTIGFVAPCTAHQVALDLRPGTANHFVMEPPAIAVHVWTPETGLVSHLQPVGDYGPRRAFVEPAEPGRELSGAAHA</sequence>
<dbReference type="GO" id="GO:0046872">
    <property type="term" value="F:metal ion binding"/>
    <property type="evidence" value="ECO:0007669"/>
    <property type="project" value="UniProtKB-KW"/>
</dbReference>
<dbReference type="Proteomes" id="UP000239772">
    <property type="component" value="Unassembled WGS sequence"/>
</dbReference>
<keyword evidence="3" id="KW-0408">Iron</keyword>
<dbReference type="EMBL" id="PVZS01000002">
    <property type="protein sequence ID" value="PSC06573.1"/>
    <property type="molecule type" value="Genomic_DNA"/>
</dbReference>
<evidence type="ECO:0000256" key="4">
    <source>
        <dbReference type="ARBA" id="ARBA00025742"/>
    </source>
</evidence>
<dbReference type="InterPro" id="IPR029052">
    <property type="entry name" value="Metallo-depent_PP-like"/>
</dbReference>
<proteinExistence type="inferred from homology"/>
<keyword evidence="2" id="KW-0378">Hydrolase</keyword>
<dbReference type="InterPro" id="IPR026575">
    <property type="entry name" value="GpdQ/CpdA-like"/>
</dbReference>
<accession>A0A2T1HXZ7</accession>
<protein>
    <submittedName>
        <fullName evidence="6">Phosphodiesterase</fullName>
    </submittedName>
</protein>
<evidence type="ECO:0000313" key="7">
    <source>
        <dbReference type="Proteomes" id="UP000239772"/>
    </source>
</evidence>
<comment type="caution">
    <text evidence="6">The sequence shown here is derived from an EMBL/GenBank/DDBJ whole genome shotgun (WGS) entry which is preliminary data.</text>
</comment>
<reference evidence="7" key="1">
    <citation type="submission" date="2018-03" db="EMBL/GenBank/DDBJ databases">
        <authorList>
            <person name="Sun L."/>
            <person name="Liu H."/>
            <person name="Chen W."/>
            <person name="Huang K."/>
            <person name="Liu W."/>
            <person name="Gao X."/>
        </authorList>
    </citation>
    <scope>NUCLEOTIDE SEQUENCE [LARGE SCALE GENOMIC DNA]</scope>
    <source>
        <strain evidence="7">SH9</strain>
    </source>
</reference>
<evidence type="ECO:0000259" key="5">
    <source>
        <dbReference type="Pfam" id="PF00149"/>
    </source>
</evidence>
<organism evidence="6 7">
    <name type="scientific">Alsobacter soli</name>
    <dbReference type="NCBI Taxonomy" id="2109933"/>
    <lineage>
        <taxon>Bacteria</taxon>
        <taxon>Pseudomonadati</taxon>
        <taxon>Pseudomonadota</taxon>
        <taxon>Alphaproteobacteria</taxon>
        <taxon>Hyphomicrobiales</taxon>
        <taxon>Alsobacteraceae</taxon>
        <taxon>Alsobacter</taxon>
    </lineage>
</organism>
<dbReference type="Pfam" id="PF00149">
    <property type="entry name" value="Metallophos"/>
    <property type="match status" value="1"/>
</dbReference>
<gene>
    <name evidence="6" type="ORF">SLNSH_01820</name>
</gene>
<dbReference type="InterPro" id="IPR004843">
    <property type="entry name" value="Calcineurin-like_PHP"/>
</dbReference>
<evidence type="ECO:0000256" key="2">
    <source>
        <dbReference type="ARBA" id="ARBA00022801"/>
    </source>
</evidence>